<sequence length="489" mass="56577">MQFPTLSFAFFLAVVWFFYWYIFRLKTQRLYLLTVAGYFFVFSWDWRFCVLLFASSTAAYYFGILIGTQKDYLPRKIVLIAAITVHVLFLCFFKYFYEILALLNQKYPQLYEAYPFLASLRYYSILMPLGVSYYTFKCLSYIFDIYLCKMRPVPFMQVLLYTSFFPQISSGPIVQAEYFFTQLPKSLSADFDRKALPIAFDRASLLIFSGLIKKTVFASFLTVLVTNKIFASPGMYNTIELLFGILSYTAIMYCDFSGYSDMAIGIALLFGFQTPKNFNRPYISDSVSEFWRRWHISFSSWLRDYLYFALGGSRYGTLRTLAALFITMLVAGIWHGASFCFLLWGSLQGLALCFEYFIYPKQSAKRDEVATMGVTTHSSKHSTLRIILVFIFVNISWLIFRSPSLSELQLYFFSLKNITKPFLLIRPLTVIILFFSLAIQLPSPSLRKNMFGVYSRLPLIVKILCATAVLLGLSTVSMSGIAPFIYFNF</sequence>
<feature type="transmembrane region" description="Helical" evidence="10">
    <location>
        <begin position="52"/>
        <end position="68"/>
    </location>
</feature>
<evidence type="ECO:0000313" key="12">
    <source>
        <dbReference type="Proteomes" id="UP000042527"/>
    </source>
</evidence>
<feature type="transmembrane region" description="Helical" evidence="10">
    <location>
        <begin position="321"/>
        <end position="344"/>
    </location>
</feature>
<feature type="transmembrane region" description="Helical" evidence="10">
    <location>
        <begin position="382"/>
        <end position="400"/>
    </location>
</feature>
<dbReference type="AlphaFoldDB" id="A0A0B7GYP7"/>
<comment type="subcellular location">
    <subcellularLocation>
        <location evidence="1">Cell membrane</location>
        <topology evidence="1">Multi-pass membrane protein</topology>
    </subcellularLocation>
</comment>
<feature type="transmembrane region" description="Helical" evidence="10">
    <location>
        <begin position="459"/>
        <end position="487"/>
    </location>
</feature>
<evidence type="ECO:0000256" key="8">
    <source>
        <dbReference type="ARBA" id="ARBA00023315"/>
    </source>
</evidence>
<gene>
    <name evidence="11" type="ORF">TPHV1_270007</name>
</gene>
<keyword evidence="3 9" id="KW-1003">Cell membrane</keyword>
<dbReference type="GO" id="GO:0005886">
    <property type="term" value="C:plasma membrane"/>
    <property type="evidence" value="ECO:0007669"/>
    <property type="project" value="UniProtKB-SubCell"/>
</dbReference>
<protein>
    <submittedName>
        <fullName evidence="11">MBOAT family protein</fullName>
    </submittedName>
</protein>
<dbReference type="Proteomes" id="UP000042527">
    <property type="component" value="Unassembled WGS sequence"/>
</dbReference>
<evidence type="ECO:0000256" key="2">
    <source>
        <dbReference type="ARBA" id="ARBA00010323"/>
    </source>
</evidence>
<accession>A0A0B7GYP7</accession>
<dbReference type="InterPro" id="IPR004299">
    <property type="entry name" value="MBOAT_fam"/>
</dbReference>
<evidence type="ECO:0000256" key="10">
    <source>
        <dbReference type="SAM" id="Phobius"/>
    </source>
</evidence>
<evidence type="ECO:0000256" key="3">
    <source>
        <dbReference type="ARBA" id="ARBA00022475"/>
    </source>
</evidence>
<evidence type="ECO:0000256" key="1">
    <source>
        <dbReference type="ARBA" id="ARBA00004651"/>
    </source>
</evidence>
<feature type="transmembrane region" description="Helical" evidence="10">
    <location>
        <begin position="125"/>
        <end position="147"/>
    </location>
</feature>
<keyword evidence="6 10" id="KW-1133">Transmembrane helix</keyword>
<keyword evidence="5 10" id="KW-0812">Transmembrane</keyword>
<dbReference type="PANTHER" id="PTHR13285:SF23">
    <property type="entry name" value="TEICHOIC ACID D-ALANYLTRANSFERASE"/>
    <property type="match status" value="1"/>
</dbReference>
<dbReference type="RefSeq" id="WP_044634693.1">
    <property type="nucleotide sequence ID" value="NZ_CDNC01000020.1"/>
</dbReference>
<dbReference type="OrthoDB" id="9805788at2"/>
<evidence type="ECO:0000256" key="6">
    <source>
        <dbReference type="ARBA" id="ARBA00022989"/>
    </source>
</evidence>
<feature type="transmembrane region" description="Helical" evidence="10">
    <location>
        <begin position="6"/>
        <end position="23"/>
    </location>
</feature>
<keyword evidence="8 9" id="KW-0012">Acyltransferase</keyword>
<dbReference type="Pfam" id="PF03062">
    <property type="entry name" value="MBOAT"/>
    <property type="match status" value="1"/>
</dbReference>
<dbReference type="GO" id="GO:0016746">
    <property type="term" value="F:acyltransferase activity"/>
    <property type="evidence" value="ECO:0007669"/>
    <property type="project" value="UniProtKB-KW"/>
</dbReference>
<dbReference type="PIRSF" id="PIRSF016636">
    <property type="entry name" value="AlgI_DltB"/>
    <property type="match status" value="1"/>
</dbReference>
<dbReference type="PIRSF" id="PIRSF500217">
    <property type="entry name" value="AlgI"/>
    <property type="match status" value="1"/>
</dbReference>
<dbReference type="InterPro" id="IPR024194">
    <property type="entry name" value="Ac/AlaTfrase_AlgI/DltB"/>
</dbReference>
<comment type="similarity">
    <text evidence="2 9">Belongs to the membrane-bound acyltransferase family.</text>
</comment>
<feature type="transmembrane region" description="Helical" evidence="10">
    <location>
        <begin position="203"/>
        <end position="225"/>
    </location>
</feature>
<evidence type="ECO:0000256" key="5">
    <source>
        <dbReference type="ARBA" id="ARBA00022692"/>
    </source>
</evidence>
<feature type="transmembrane region" description="Helical" evidence="10">
    <location>
        <begin position="245"/>
        <end position="272"/>
    </location>
</feature>
<dbReference type="GO" id="GO:0042121">
    <property type="term" value="P:alginic acid biosynthetic process"/>
    <property type="evidence" value="ECO:0007669"/>
    <property type="project" value="InterPro"/>
</dbReference>
<reference evidence="12" key="1">
    <citation type="submission" date="2015-01" db="EMBL/GenBank/DDBJ databases">
        <authorList>
            <person name="Manzoor Shahid"/>
            <person name="Zubair Saima"/>
        </authorList>
    </citation>
    <scope>NUCLEOTIDE SEQUENCE [LARGE SCALE GENOMIC DNA]</scope>
    <source>
        <strain evidence="12">V1</strain>
    </source>
</reference>
<organism evidence="11 12">
    <name type="scientific">Treponema phagedenis</name>
    <dbReference type="NCBI Taxonomy" id="162"/>
    <lineage>
        <taxon>Bacteria</taxon>
        <taxon>Pseudomonadati</taxon>
        <taxon>Spirochaetota</taxon>
        <taxon>Spirochaetia</taxon>
        <taxon>Spirochaetales</taxon>
        <taxon>Treponemataceae</taxon>
        <taxon>Treponema</taxon>
    </lineage>
</organism>
<proteinExistence type="inferred from homology"/>
<keyword evidence="7 9" id="KW-0472">Membrane</keyword>
<dbReference type="InterPro" id="IPR028362">
    <property type="entry name" value="AlgI"/>
</dbReference>
<dbReference type="InterPro" id="IPR051085">
    <property type="entry name" value="MB_O-acyltransferase"/>
</dbReference>
<evidence type="ECO:0000256" key="9">
    <source>
        <dbReference type="PIRNR" id="PIRNR016636"/>
    </source>
</evidence>
<evidence type="ECO:0000313" key="11">
    <source>
        <dbReference type="EMBL" id="CEM62050.1"/>
    </source>
</evidence>
<evidence type="ECO:0000256" key="4">
    <source>
        <dbReference type="ARBA" id="ARBA00022679"/>
    </source>
</evidence>
<dbReference type="PANTHER" id="PTHR13285">
    <property type="entry name" value="ACYLTRANSFERASE"/>
    <property type="match status" value="1"/>
</dbReference>
<name>A0A0B7GYP7_TREPH</name>
<evidence type="ECO:0000256" key="7">
    <source>
        <dbReference type="ARBA" id="ARBA00023136"/>
    </source>
</evidence>
<feature type="transmembrane region" description="Helical" evidence="10">
    <location>
        <begin position="77"/>
        <end position="97"/>
    </location>
</feature>
<keyword evidence="4 9" id="KW-0808">Transferase</keyword>
<feature type="transmembrane region" description="Helical" evidence="10">
    <location>
        <begin position="421"/>
        <end position="439"/>
    </location>
</feature>
<keyword evidence="12" id="KW-1185">Reference proteome</keyword>
<dbReference type="EMBL" id="CDNC01000020">
    <property type="protein sequence ID" value="CEM62050.1"/>
    <property type="molecule type" value="Genomic_DNA"/>
</dbReference>